<evidence type="ECO:0000313" key="3">
    <source>
        <dbReference type="Proteomes" id="UP000257109"/>
    </source>
</evidence>
<dbReference type="OrthoDB" id="1744168at2759"/>
<keyword evidence="3" id="KW-1185">Reference proteome</keyword>
<organism evidence="2 3">
    <name type="scientific">Mucuna pruriens</name>
    <name type="common">Velvet bean</name>
    <name type="synonym">Dolichos pruriens</name>
    <dbReference type="NCBI Taxonomy" id="157652"/>
    <lineage>
        <taxon>Eukaryota</taxon>
        <taxon>Viridiplantae</taxon>
        <taxon>Streptophyta</taxon>
        <taxon>Embryophyta</taxon>
        <taxon>Tracheophyta</taxon>
        <taxon>Spermatophyta</taxon>
        <taxon>Magnoliopsida</taxon>
        <taxon>eudicotyledons</taxon>
        <taxon>Gunneridae</taxon>
        <taxon>Pentapetalae</taxon>
        <taxon>rosids</taxon>
        <taxon>fabids</taxon>
        <taxon>Fabales</taxon>
        <taxon>Fabaceae</taxon>
        <taxon>Papilionoideae</taxon>
        <taxon>50 kb inversion clade</taxon>
        <taxon>NPAAA clade</taxon>
        <taxon>indigoferoid/millettioid clade</taxon>
        <taxon>Phaseoleae</taxon>
        <taxon>Mucuna</taxon>
    </lineage>
</organism>
<feature type="non-terminal residue" evidence="2">
    <location>
        <position position="1"/>
    </location>
</feature>
<gene>
    <name evidence="2" type="ORF">CR513_10634</name>
</gene>
<feature type="compositionally biased region" description="Polar residues" evidence="1">
    <location>
        <begin position="146"/>
        <end position="156"/>
    </location>
</feature>
<reference evidence="2" key="1">
    <citation type="submission" date="2018-05" db="EMBL/GenBank/DDBJ databases">
        <title>Draft genome of Mucuna pruriens seed.</title>
        <authorList>
            <person name="Nnadi N.E."/>
            <person name="Vos R."/>
            <person name="Hasami M.H."/>
            <person name="Devisetty U.K."/>
            <person name="Aguiy J.C."/>
        </authorList>
    </citation>
    <scope>NUCLEOTIDE SEQUENCE [LARGE SCALE GENOMIC DNA]</scope>
    <source>
        <strain evidence="2">JCA_2017</strain>
    </source>
</reference>
<sequence>MEDKMSGKGSTLILGRPFLMTVSTKIDVYARILSMEFEDNLVQFNIFEAMKHPSKDHSLYNIDMIEELVEEFTQLDSDIDNMPTYVEIFNIFPCAGSVMEEVDFINMIEVLDPSDSGNHVCMYDEELKRLISARIQVIERSTLSQMTTTDAEYDSTSKGRKLTKA</sequence>
<feature type="region of interest" description="Disordered" evidence="1">
    <location>
        <begin position="146"/>
        <end position="165"/>
    </location>
</feature>
<protein>
    <submittedName>
        <fullName evidence="2">Uncharacterized protein</fullName>
    </submittedName>
</protein>
<accession>A0A371HRT4</accession>
<evidence type="ECO:0000256" key="1">
    <source>
        <dbReference type="SAM" id="MobiDB-lite"/>
    </source>
</evidence>
<evidence type="ECO:0000313" key="2">
    <source>
        <dbReference type="EMBL" id="RDY05520.1"/>
    </source>
</evidence>
<dbReference type="Proteomes" id="UP000257109">
    <property type="component" value="Unassembled WGS sequence"/>
</dbReference>
<dbReference type="AlphaFoldDB" id="A0A371HRT4"/>
<proteinExistence type="predicted"/>
<dbReference type="EMBL" id="QJKJ01001862">
    <property type="protein sequence ID" value="RDY05520.1"/>
    <property type="molecule type" value="Genomic_DNA"/>
</dbReference>
<comment type="caution">
    <text evidence="2">The sequence shown here is derived from an EMBL/GenBank/DDBJ whole genome shotgun (WGS) entry which is preliminary data.</text>
</comment>
<name>A0A371HRT4_MUCPR</name>